<accession>A0A250IGE1</accession>
<sequence length="530" mass="56984">MTEQLGKYQLVRKLATGGMAEVFLAKAAGPMGFEKTLVLKRILPHLAELPTFVDMFLAEAKLAARLTHSHIAQIFDFGESEGAYFLAMEYIDGPSLRTLIKRAATHGLAPPPAVCARLISHACEGLAFAHDFADPNTGEPLGLIHRDISPDNILLSRQGEVKVVDFGIAKAAGQSHRTETGALKGKLPYMAPEQVRSGPLDRRVDVYALGVVLYELLTARKPFIAGSDAELMRAILQQEPVPATQLRPDIPEPLQDILDRALAKDRDQRYPDCASFQADLEDFILSVGRPVTTQYVAQFITHTLSGTECPTPTPHSGSGRSRPSHSSTPSRAASRRPKVDPNDETQPNPEEAPRGEEPKTQATPPPVTSARPPRRWGLPLLGGVLLLSAMAIAGWRASLPIAAPPPAPIPAIAQAPAPPPSPEPAETPPEEESGTDPQAASPENAPTPKPKRTVASRPVLKGSLELRIVPYATVFVDGRRLGETPMGPALLPAGHHTVKLVNAKLSKVVTRTIEVKPAQSTVLKVNLQEE</sequence>
<proteinExistence type="predicted"/>
<dbReference type="GO" id="GO:0005524">
    <property type="term" value="F:ATP binding"/>
    <property type="evidence" value="ECO:0007669"/>
    <property type="project" value="UniProtKB-KW"/>
</dbReference>
<feature type="region of interest" description="Disordered" evidence="5">
    <location>
        <begin position="410"/>
        <end position="457"/>
    </location>
</feature>
<dbReference type="SUPFAM" id="SSF56112">
    <property type="entry name" value="Protein kinase-like (PK-like)"/>
    <property type="match status" value="1"/>
</dbReference>
<dbReference type="Pfam" id="PF00069">
    <property type="entry name" value="Pkinase"/>
    <property type="match status" value="1"/>
</dbReference>
<protein>
    <submittedName>
        <fullName evidence="7">Protein kinase</fullName>
    </submittedName>
</protein>
<evidence type="ECO:0000256" key="4">
    <source>
        <dbReference type="ARBA" id="ARBA00022840"/>
    </source>
</evidence>
<dbReference type="InterPro" id="IPR000719">
    <property type="entry name" value="Prot_kinase_dom"/>
</dbReference>
<gene>
    <name evidence="7" type="ORF">MEBOL_003681</name>
</gene>
<evidence type="ECO:0000313" key="7">
    <source>
        <dbReference type="EMBL" id="ATB30221.1"/>
    </source>
</evidence>
<evidence type="ECO:0000313" key="8">
    <source>
        <dbReference type="Proteomes" id="UP000217289"/>
    </source>
</evidence>
<evidence type="ECO:0000259" key="6">
    <source>
        <dbReference type="PROSITE" id="PS50011"/>
    </source>
</evidence>
<organism evidence="7 8">
    <name type="scientific">Melittangium boletus DSM 14713</name>
    <dbReference type="NCBI Taxonomy" id="1294270"/>
    <lineage>
        <taxon>Bacteria</taxon>
        <taxon>Pseudomonadati</taxon>
        <taxon>Myxococcota</taxon>
        <taxon>Myxococcia</taxon>
        <taxon>Myxococcales</taxon>
        <taxon>Cystobacterineae</taxon>
        <taxon>Archangiaceae</taxon>
        <taxon>Melittangium</taxon>
    </lineage>
</organism>
<evidence type="ECO:0000256" key="2">
    <source>
        <dbReference type="ARBA" id="ARBA00022741"/>
    </source>
</evidence>
<evidence type="ECO:0000256" key="1">
    <source>
        <dbReference type="ARBA" id="ARBA00022679"/>
    </source>
</evidence>
<keyword evidence="8" id="KW-1185">Reference proteome</keyword>
<keyword evidence="1" id="KW-0808">Transferase</keyword>
<dbReference type="Gene3D" id="1.10.510.10">
    <property type="entry name" value="Transferase(Phosphotransferase) domain 1"/>
    <property type="match status" value="1"/>
</dbReference>
<dbReference type="Gene3D" id="3.30.200.20">
    <property type="entry name" value="Phosphorylase Kinase, domain 1"/>
    <property type="match status" value="1"/>
</dbReference>
<keyword evidence="4" id="KW-0067">ATP-binding</keyword>
<dbReference type="InterPro" id="IPR008266">
    <property type="entry name" value="Tyr_kinase_AS"/>
</dbReference>
<dbReference type="PANTHER" id="PTHR43289">
    <property type="entry name" value="MITOGEN-ACTIVATED PROTEIN KINASE KINASE KINASE 20-RELATED"/>
    <property type="match status" value="1"/>
</dbReference>
<dbReference type="PROSITE" id="PS00109">
    <property type="entry name" value="PROTEIN_KINASE_TYR"/>
    <property type="match status" value="1"/>
</dbReference>
<dbReference type="RefSeq" id="WP_095978692.1">
    <property type="nucleotide sequence ID" value="NZ_CP022163.1"/>
</dbReference>
<dbReference type="InterPro" id="IPR013229">
    <property type="entry name" value="PEGA"/>
</dbReference>
<dbReference type="AlphaFoldDB" id="A0A250IGE1"/>
<evidence type="ECO:0000256" key="5">
    <source>
        <dbReference type="SAM" id="MobiDB-lite"/>
    </source>
</evidence>
<dbReference type="PANTHER" id="PTHR43289:SF6">
    <property type="entry name" value="SERINE_THREONINE-PROTEIN KINASE NEKL-3"/>
    <property type="match status" value="1"/>
</dbReference>
<dbReference type="PROSITE" id="PS50011">
    <property type="entry name" value="PROTEIN_KINASE_DOM"/>
    <property type="match status" value="1"/>
</dbReference>
<reference evidence="7 8" key="1">
    <citation type="submission" date="2017-06" db="EMBL/GenBank/DDBJ databases">
        <authorList>
            <person name="Kim H.J."/>
            <person name="Triplett B.A."/>
        </authorList>
    </citation>
    <scope>NUCLEOTIDE SEQUENCE [LARGE SCALE GENOMIC DNA]</scope>
    <source>
        <strain evidence="7 8">DSM 14713</strain>
    </source>
</reference>
<dbReference type="Pfam" id="PF08308">
    <property type="entry name" value="PEGA"/>
    <property type="match status" value="1"/>
</dbReference>
<dbReference type="KEGG" id="mbd:MEBOL_003681"/>
<feature type="compositionally biased region" description="Pro residues" evidence="5">
    <location>
        <begin position="416"/>
        <end position="427"/>
    </location>
</feature>
<dbReference type="InterPro" id="IPR011009">
    <property type="entry name" value="Kinase-like_dom_sf"/>
</dbReference>
<dbReference type="CDD" id="cd14014">
    <property type="entry name" value="STKc_PknB_like"/>
    <property type="match status" value="1"/>
</dbReference>
<feature type="region of interest" description="Disordered" evidence="5">
    <location>
        <begin position="305"/>
        <end position="375"/>
    </location>
</feature>
<name>A0A250IGE1_9BACT</name>
<feature type="compositionally biased region" description="Low complexity" evidence="5">
    <location>
        <begin position="314"/>
        <end position="332"/>
    </location>
</feature>
<feature type="domain" description="Protein kinase" evidence="6">
    <location>
        <begin position="8"/>
        <end position="284"/>
    </location>
</feature>
<dbReference type="OrthoDB" id="9801841at2"/>
<keyword evidence="2" id="KW-0547">Nucleotide-binding</keyword>
<dbReference type="Proteomes" id="UP000217289">
    <property type="component" value="Chromosome"/>
</dbReference>
<dbReference type="EMBL" id="CP022163">
    <property type="protein sequence ID" value="ATB30221.1"/>
    <property type="molecule type" value="Genomic_DNA"/>
</dbReference>
<keyword evidence="3 7" id="KW-0418">Kinase</keyword>
<evidence type="ECO:0000256" key="3">
    <source>
        <dbReference type="ARBA" id="ARBA00022777"/>
    </source>
</evidence>
<dbReference type="GO" id="GO:0004674">
    <property type="term" value="F:protein serine/threonine kinase activity"/>
    <property type="evidence" value="ECO:0007669"/>
    <property type="project" value="TreeGrafter"/>
</dbReference>